<feature type="compositionally biased region" description="Polar residues" evidence="9">
    <location>
        <begin position="762"/>
        <end position="773"/>
    </location>
</feature>
<evidence type="ECO:0000256" key="2">
    <source>
        <dbReference type="ARBA" id="ARBA00022527"/>
    </source>
</evidence>
<keyword evidence="4" id="KW-0547">Nucleotide-binding</keyword>
<gene>
    <name evidence="11" type="ORF">Vbra_3074</name>
</gene>
<feature type="compositionally biased region" description="Polar residues" evidence="9">
    <location>
        <begin position="500"/>
        <end position="511"/>
    </location>
</feature>
<dbReference type="SUPFAM" id="SSF56112">
    <property type="entry name" value="Protein kinase-like (PK-like)"/>
    <property type="match status" value="1"/>
</dbReference>
<dbReference type="SUPFAM" id="SSF48452">
    <property type="entry name" value="TPR-like"/>
    <property type="match status" value="1"/>
</dbReference>
<protein>
    <recommendedName>
        <fullName evidence="1">non-specific serine/threonine protein kinase</fullName>
        <ecNumber evidence="1">2.7.11.1</ecNumber>
    </recommendedName>
</protein>
<keyword evidence="2" id="KW-0723">Serine/threonine-protein kinase</keyword>
<evidence type="ECO:0000256" key="4">
    <source>
        <dbReference type="ARBA" id="ARBA00022741"/>
    </source>
</evidence>
<evidence type="ECO:0000256" key="8">
    <source>
        <dbReference type="ARBA" id="ARBA00048679"/>
    </source>
</evidence>
<dbReference type="PANTHER" id="PTHR43671">
    <property type="entry name" value="SERINE/THREONINE-PROTEIN KINASE NEK"/>
    <property type="match status" value="1"/>
</dbReference>
<dbReference type="SMART" id="SM00220">
    <property type="entry name" value="S_TKc"/>
    <property type="match status" value="1"/>
</dbReference>
<feature type="region of interest" description="Disordered" evidence="9">
    <location>
        <begin position="560"/>
        <end position="579"/>
    </location>
</feature>
<organism evidence="11 12">
    <name type="scientific">Vitrella brassicaformis (strain CCMP3155)</name>
    <dbReference type="NCBI Taxonomy" id="1169540"/>
    <lineage>
        <taxon>Eukaryota</taxon>
        <taxon>Sar</taxon>
        <taxon>Alveolata</taxon>
        <taxon>Colpodellida</taxon>
        <taxon>Vitrellaceae</taxon>
        <taxon>Vitrella</taxon>
    </lineage>
</organism>
<evidence type="ECO:0000313" key="11">
    <source>
        <dbReference type="EMBL" id="CEM11113.1"/>
    </source>
</evidence>
<keyword evidence="6" id="KW-0067">ATP-binding</keyword>
<feature type="region of interest" description="Disordered" evidence="9">
    <location>
        <begin position="407"/>
        <end position="527"/>
    </location>
</feature>
<dbReference type="InterPro" id="IPR011990">
    <property type="entry name" value="TPR-like_helical_dom_sf"/>
</dbReference>
<feature type="compositionally biased region" description="Basic and acidic residues" evidence="9">
    <location>
        <begin position="864"/>
        <end position="876"/>
    </location>
</feature>
<evidence type="ECO:0000256" key="1">
    <source>
        <dbReference type="ARBA" id="ARBA00012513"/>
    </source>
</evidence>
<dbReference type="InParanoid" id="A0A0G4FD00"/>
<dbReference type="Gene3D" id="1.10.510.10">
    <property type="entry name" value="Transferase(Phosphotransferase) domain 1"/>
    <property type="match status" value="1"/>
</dbReference>
<dbReference type="Proteomes" id="UP000041254">
    <property type="component" value="Unassembled WGS sequence"/>
</dbReference>
<sequence length="1019" mass="110219">MERWEVVRKLGSRDACWGYGDVLCVTPARRLSASLSTSGSEQKPHLALKRVALDTLEEAERVLGEFVGQAEWMKEFKAKESGKVTILANVCFIEECTQGSKFRCCVVEELMDTSFEHEILRRRALDPPAYFSPGQLHQFAATLLQTLQTIHHQGFVHGNLQLNNMFLKAPTGKGGRTAPAIKIGDAHVNTLPSDHENAHMPHSPFYPRQRLAAMKETPDHFGVQPLDDVFALGMCLLEMATLTPHSEFIGDPADVLRLSPDGVPQFVLSRLEAIGAPPPQTDFLELICTMLSPLPSSRPTVDDLLESPTVLTLVDPAPSLPPSLRECVVSVAAALDREASHEGEGDQAGGPAADEVRLRGTTVLMPEMHQIMCKQSAESLLKNGGVYYWGTTQYRAMWMIDEDLPTTDTSKERVKRTPSPKSQRASISSQQEAPPSTDHAASPTSRKSSPRGSVVSPRAAPASLPTQLPVLKASGPAPKVPLPAPPPATPPGRDVPPRESPSSSMRLSLQTLPIPEEVPQQTESPRVRPSLMGELQLSEPMSSAPIGTFNPRTSIAVAKGKQEGQPAADEGKEVKREGAGAEGGVVLRGLSDFSSQASIDGLLEEMPYREAATYVASNPTAIETFFLSAEYYRERRGRWLSSDVLYRCVLQVKPKSTLCWLGIAHNFLCRGHLMAARAAYRQAVECNKKERAVKLFGLSELFRSLEDLVKVLVKLMRAKTAGSGALSFESGGLHMMDSLEERAASVALPVGKDEGREVDRTGLSTAPAQSGGNSPVMGKNLIDSIDLSPPPNVSLDDDQEASVPAEGEEDHTGIEMPSCPADEQAASDEDLLAYVRALKSSISPPLEVAEAHRLGAPTIVTYPGHERRAMRPERSEAPSSSSGTRLSTPPDSNVAIQRVHTRNYYKQSLAVDSEDADSLCGLGEFYRLIGQTRAANGGPTDPQHTSSIANAIEWAGDLRAARSLFEQALNVDRLSAFAADRLRRLSMVASVPNAKEAEQPEGQADVLQVDNGGDKDSNA</sequence>
<dbReference type="Gene3D" id="1.25.40.10">
    <property type="entry name" value="Tetratricopeptide repeat domain"/>
    <property type="match status" value="2"/>
</dbReference>
<feature type="compositionally biased region" description="Basic and acidic residues" evidence="9">
    <location>
        <begin position="569"/>
        <end position="579"/>
    </location>
</feature>
<feature type="region of interest" description="Disordered" evidence="9">
    <location>
        <begin position="864"/>
        <end position="892"/>
    </location>
</feature>
<evidence type="ECO:0000256" key="9">
    <source>
        <dbReference type="SAM" id="MobiDB-lite"/>
    </source>
</evidence>
<dbReference type="EC" id="2.7.11.1" evidence="1"/>
<dbReference type="PROSITE" id="PS50011">
    <property type="entry name" value="PROTEIN_KINASE_DOM"/>
    <property type="match status" value="1"/>
</dbReference>
<feature type="compositionally biased region" description="Basic and acidic residues" evidence="9">
    <location>
        <begin position="751"/>
        <end position="760"/>
    </location>
</feature>
<keyword evidence="12" id="KW-1185">Reference proteome</keyword>
<dbReference type="AlphaFoldDB" id="A0A0G4FD00"/>
<keyword evidence="3" id="KW-0808">Transferase</keyword>
<evidence type="ECO:0000259" key="10">
    <source>
        <dbReference type="PROSITE" id="PS50011"/>
    </source>
</evidence>
<proteinExistence type="predicted"/>
<dbReference type="InterPro" id="IPR011009">
    <property type="entry name" value="Kinase-like_dom_sf"/>
</dbReference>
<comment type="catalytic activity">
    <reaction evidence="7">
        <text>L-threonyl-[protein] + ATP = O-phospho-L-threonyl-[protein] + ADP + H(+)</text>
        <dbReference type="Rhea" id="RHEA:46608"/>
        <dbReference type="Rhea" id="RHEA-COMP:11060"/>
        <dbReference type="Rhea" id="RHEA-COMP:11605"/>
        <dbReference type="ChEBI" id="CHEBI:15378"/>
        <dbReference type="ChEBI" id="CHEBI:30013"/>
        <dbReference type="ChEBI" id="CHEBI:30616"/>
        <dbReference type="ChEBI" id="CHEBI:61977"/>
        <dbReference type="ChEBI" id="CHEBI:456216"/>
        <dbReference type="EC" id="2.7.11.1"/>
    </reaction>
</comment>
<keyword evidence="5" id="KW-0418">Kinase</keyword>
<accession>A0A0G4FD00</accession>
<dbReference type="VEuPathDB" id="CryptoDB:Vbra_3074"/>
<evidence type="ECO:0000256" key="3">
    <source>
        <dbReference type="ARBA" id="ARBA00022679"/>
    </source>
</evidence>
<comment type="catalytic activity">
    <reaction evidence="8">
        <text>L-seryl-[protein] + ATP = O-phospho-L-seryl-[protein] + ADP + H(+)</text>
        <dbReference type="Rhea" id="RHEA:17989"/>
        <dbReference type="Rhea" id="RHEA-COMP:9863"/>
        <dbReference type="Rhea" id="RHEA-COMP:11604"/>
        <dbReference type="ChEBI" id="CHEBI:15378"/>
        <dbReference type="ChEBI" id="CHEBI:29999"/>
        <dbReference type="ChEBI" id="CHEBI:30616"/>
        <dbReference type="ChEBI" id="CHEBI:83421"/>
        <dbReference type="ChEBI" id="CHEBI:456216"/>
        <dbReference type="EC" id="2.7.11.1"/>
    </reaction>
</comment>
<feature type="domain" description="Protein kinase" evidence="10">
    <location>
        <begin position="11"/>
        <end position="310"/>
    </location>
</feature>
<evidence type="ECO:0000256" key="6">
    <source>
        <dbReference type="ARBA" id="ARBA00022840"/>
    </source>
</evidence>
<evidence type="ECO:0000256" key="7">
    <source>
        <dbReference type="ARBA" id="ARBA00047899"/>
    </source>
</evidence>
<evidence type="ECO:0000256" key="5">
    <source>
        <dbReference type="ARBA" id="ARBA00022777"/>
    </source>
</evidence>
<dbReference type="PANTHER" id="PTHR43671:SF98">
    <property type="entry name" value="SERINE_THREONINE-PROTEIN KINASE NEK11"/>
    <property type="match status" value="1"/>
</dbReference>
<feature type="region of interest" description="Disordered" evidence="9">
    <location>
        <begin position="748"/>
        <end position="826"/>
    </location>
</feature>
<feature type="region of interest" description="Disordered" evidence="9">
    <location>
        <begin position="992"/>
        <end position="1019"/>
    </location>
</feature>
<dbReference type="GO" id="GO:0005524">
    <property type="term" value="F:ATP binding"/>
    <property type="evidence" value="ECO:0007669"/>
    <property type="project" value="UniProtKB-KW"/>
</dbReference>
<feature type="compositionally biased region" description="Polar residues" evidence="9">
    <location>
        <begin position="442"/>
        <end position="451"/>
    </location>
</feature>
<dbReference type="Pfam" id="PF00069">
    <property type="entry name" value="Pkinase"/>
    <property type="match status" value="1"/>
</dbReference>
<feature type="compositionally biased region" description="Polar residues" evidence="9">
    <location>
        <begin position="419"/>
        <end position="434"/>
    </location>
</feature>
<feature type="compositionally biased region" description="Polar residues" evidence="9">
    <location>
        <begin position="883"/>
        <end position="892"/>
    </location>
</feature>
<dbReference type="InterPro" id="IPR050660">
    <property type="entry name" value="NEK_Ser/Thr_kinase"/>
</dbReference>
<evidence type="ECO:0000313" key="12">
    <source>
        <dbReference type="Proteomes" id="UP000041254"/>
    </source>
</evidence>
<feature type="compositionally biased region" description="Pro residues" evidence="9">
    <location>
        <begin position="478"/>
        <end position="494"/>
    </location>
</feature>
<dbReference type="InterPro" id="IPR000719">
    <property type="entry name" value="Prot_kinase_dom"/>
</dbReference>
<dbReference type="STRING" id="1169540.A0A0G4FD00"/>
<dbReference type="EMBL" id="CDMY01000409">
    <property type="protein sequence ID" value="CEM11113.1"/>
    <property type="molecule type" value="Genomic_DNA"/>
</dbReference>
<dbReference type="GO" id="GO:0004674">
    <property type="term" value="F:protein serine/threonine kinase activity"/>
    <property type="evidence" value="ECO:0007669"/>
    <property type="project" value="UniProtKB-KW"/>
</dbReference>
<name>A0A0G4FD00_VITBC</name>
<reference evidence="11 12" key="1">
    <citation type="submission" date="2014-11" db="EMBL/GenBank/DDBJ databases">
        <authorList>
            <person name="Zhu J."/>
            <person name="Qi W."/>
            <person name="Song R."/>
        </authorList>
    </citation>
    <scope>NUCLEOTIDE SEQUENCE [LARGE SCALE GENOMIC DNA]</scope>
</reference>